<reference evidence="1" key="1">
    <citation type="submission" date="2021-01" db="EMBL/GenBank/DDBJ databases">
        <authorList>
            <person name="Corre E."/>
            <person name="Pelletier E."/>
            <person name="Niang G."/>
            <person name="Scheremetjew M."/>
            <person name="Finn R."/>
            <person name="Kale V."/>
            <person name="Holt S."/>
            <person name="Cochrane G."/>
            <person name="Meng A."/>
            <person name="Brown T."/>
            <person name="Cohen L."/>
        </authorList>
    </citation>
    <scope>NUCLEOTIDE SEQUENCE</scope>
    <source>
        <strain evidence="1">CCMP1594</strain>
    </source>
</reference>
<sequence>MVVLGLSLTTFDSQHNAHISVSHAAYIYEYTFSNFGHCRSPQHANVPATWGQQSNFAKPYKTIPMTHVPVEHHESSNTAMHRSTAILRDRAGMGFKQTNMHRQPPKMAHTP</sequence>
<name>A0A7S4FQM5_9EUGL</name>
<evidence type="ECO:0000313" key="1">
    <source>
        <dbReference type="EMBL" id="CAE0808309.1"/>
    </source>
</evidence>
<dbReference type="AlphaFoldDB" id="A0A7S4FQM5"/>
<accession>A0A7S4FQM5</accession>
<organism evidence="1">
    <name type="scientific">Eutreptiella gymnastica</name>
    <dbReference type="NCBI Taxonomy" id="73025"/>
    <lineage>
        <taxon>Eukaryota</taxon>
        <taxon>Discoba</taxon>
        <taxon>Euglenozoa</taxon>
        <taxon>Euglenida</taxon>
        <taxon>Spirocuta</taxon>
        <taxon>Euglenophyceae</taxon>
        <taxon>Eutreptiales</taxon>
        <taxon>Eutreptiaceae</taxon>
        <taxon>Eutreptiella</taxon>
    </lineage>
</organism>
<gene>
    <name evidence="1" type="ORF">EGYM00163_LOCUS19439</name>
</gene>
<dbReference type="EMBL" id="HBJA01054783">
    <property type="protein sequence ID" value="CAE0808309.1"/>
    <property type="molecule type" value="Transcribed_RNA"/>
</dbReference>
<proteinExistence type="predicted"/>
<protein>
    <submittedName>
        <fullName evidence="1">Uncharacterized protein</fullName>
    </submittedName>
</protein>